<gene>
    <name evidence="4" type="ORF">C2845_PM06G33630</name>
</gene>
<dbReference type="OrthoDB" id="5594417at2759"/>
<evidence type="ECO:0000313" key="4">
    <source>
        <dbReference type="EMBL" id="RLN00509.1"/>
    </source>
</evidence>
<dbReference type="GO" id="GO:0005634">
    <property type="term" value="C:nucleus"/>
    <property type="evidence" value="ECO:0007669"/>
    <property type="project" value="UniProtKB-SubCell"/>
</dbReference>
<keyword evidence="5" id="KW-1185">Reference proteome</keyword>
<keyword evidence="2" id="KW-0539">Nucleus</keyword>
<dbReference type="InterPro" id="IPR040319">
    <property type="entry name" value="LSD1-like"/>
</dbReference>
<dbReference type="EMBL" id="PQIB02000009">
    <property type="protein sequence ID" value="RLN00509.1"/>
    <property type="molecule type" value="Genomic_DNA"/>
</dbReference>
<accession>A0A3L6RCG1</accession>
<protein>
    <submittedName>
        <fullName evidence="4">Protein LOL2-like isoform X1</fullName>
    </submittedName>
</protein>
<dbReference type="PANTHER" id="PTHR31747:SF14">
    <property type="entry name" value="PROTEIN LOL2"/>
    <property type="match status" value="1"/>
</dbReference>
<dbReference type="AlphaFoldDB" id="A0A3L6RCG1"/>
<dbReference type="InterPro" id="IPR005735">
    <property type="entry name" value="Znf_LSD1"/>
</dbReference>
<dbReference type="PANTHER" id="PTHR31747">
    <property type="entry name" value="PROTEIN LSD1"/>
    <property type="match status" value="1"/>
</dbReference>
<organism evidence="4 5">
    <name type="scientific">Panicum miliaceum</name>
    <name type="common">Proso millet</name>
    <name type="synonym">Broomcorn millet</name>
    <dbReference type="NCBI Taxonomy" id="4540"/>
    <lineage>
        <taxon>Eukaryota</taxon>
        <taxon>Viridiplantae</taxon>
        <taxon>Streptophyta</taxon>
        <taxon>Embryophyta</taxon>
        <taxon>Tracheophyta</taxon>
        <taxon>Spermatophyta</taxon>
        <taxon>Magnoliopsida</taxon>
        <taxon>Liliopsida</taxon>
        <taxon>Poales</taxon>
        <taxon>Poaceae</taxon>
        <taxon>PACMAD clade</taxon>
        <taxon>Panicoideae</taxon>
        <taxon>Panicodae</taxon>
        <taxon>Paniceae</taxon>
        <taxon>Panicinae</taxon>
        <taxon>Panicum</taxon>
        <taxon>Panicum sect. Panicum</taxon>
    </lineage>
</organism>
<evidence type="ECO:0000259" key="3">
    <source>
        <dbReference type="Pfam" id="PF06943"/>
    </source>
</evidence>
<evidence type="ECO:0000256" key="2">
    <source>
        <dbReference type="ARBA" id="ARBA00023242"/>
    </source>
</evidence>
<comment type="subcellular location">
    <subcellularLocation>
        <location evidence="1">Nucleus</location>
    </subcellularLocation>
</comment>
<feature type="domain" description="Zinc finger LSD1-type" evidence="3">
    <location>
        <begin position="46"/>
        <end position="70"/>
    </location>
</feature>
<dbReference type="Proteomes" id="UP000275267">
    <property type="component" value="Unassembled WGS sequence"/>
</dbReference>
<proteinExistence type="predicted"/>
<sequence>MEMARLICGGCQTLLMYTRNATTVRCSCCDTVNLIRPVSSIAHVNCGQCQTVLMYPYGAPSVKCAICNFITNIGGHQVPTVRPLPPALPASSGNSYNIPSTSAPTSQSQNVTVVVENPMTVDDKGKLVSNVVVGVTTGGKK</sequence>
<dbReference type="NCBIfam" id="TIGR01053">
    <property type="entry name" value="LSD1"/>
    <property type="match status" value="2"/>
</dbReference>
<evidence type="ECO:0000256" key="1">
    <source>
        <dbReference type="ARBA" id="ARBA00004123"/>
    </source>
</evidence>
<name>A0A3L6RCG1_PANMI</name>
<feature type="domain" description="Zinc finger LSD1-type" evidence="3">
    <location>
        <begin position="8"/>
        <end position="32"/>
    </location>
</feature>
<dbReference type="Pfam" id="PF06943">
    <property type="entry name" value="zf-LSD1"/>
    <property type="match status" value="2"/>
</dbReference>
<evidence type="ECO:0000313" key="5">
    <source>
        <dbReference type="Proteomes" id="UP000275267"/>
    </source>
</evidence>
<reference evidence="5" key="1">
    <citation type="journal article" date="2019" name="Nat. Commun.">
        <title>The genome of broomcorn millet.</title>
        <authorList>
            <person name="Zou C."/>
            <person name="Miki D."/>
            <person name="Li D."/>
            <person name="Tang Q."/>
            <person name="Xiao L."/>
            <person name="Rajput S."/>
            <person name="Deng P."/>
            <person name="Jia W."/>
            <person name="Huang R."/>
            <person name="Zhang M."/>
            <person name="Sun Y."/>
            <person name="Hu J."/>
            <person name="Fu X."/>
            <person name="Schnable P.S."/>
            <person name="Li F."/>
            <person name="Zhang H."/>
            <person name="Feng B."/>
            <person name="Zhu X."/>
            <person name="Liu R."/>
            <person name="Schnable J.C."/>
            <person name="Zhu J.-K."/>
            <person name="Zhang H."/>
        </authorList>
    </citation>
    <scope>NUCLEOTIDE SEQUENCE [LARGE SCALE GENOMIC DNA]</scope>
</reference>
<dbReference type="STRING" id="4540.A0A3L6RCG1"/>
<comment type="caution">
    <text evidence="4">The sequence shown here is derived from an EMBL/GenBank/DDBJ whole genome shotgun (WGS) entry which is preliminary data.</text>
</comment>